<feature type="region of interest" description="Disordered" evidence="1">
    <location>
        <begin position="1"/>
        <end position="145"/>
    </location>
</feature>
<dbReference type="AlphaFoldDB" id="A0A0C2XPI5"/>
<feature type="compositionally biased region" description="Low complexity" evidence="1">
    <location>
        <begin position="126"/>
        <end position="135"/>
    </location>
</feature>
<dbReference type="HOGENOM" id="CLU_842398_0_0_1"/>
<feature type="compositionally biased region" description="Polar residues" evidence="1">
    <location>
        <begin position="1"/>
        <end position="10"/>
    </location>
</feature>
<accession>A0A0C2XPI5</accession>
<feature type="compositionally biased region" description="Polar residues" evidence="1">
    <location>
        <begin position="92"/>
        <end position="102"/>
    </location>
</feature>
<gene>
    <name evidence="2" type="ORF">M408DRAFT_21709</name>
</gene>
<organism evidence="2 3">
    <name type="scientific">Serendipita vermifera MAFF 305830</name>
    <dbReference type="NCBI Taxonomy" id="933852"/>
    <lineage>
        <taxon>Eukaryota</taxon>
        <taxon>Fungi</taxon>
        <taxon>Dikarya</taxon>
        <taxon>Basidiomycota</taxon>
        <taxon>Agaricomycotina</taxon>
        <taxon>Agaricomycetes</taxon>
        <taxon>Sebacinales</taxon>
        <taxon>Serendipitaceae</taxon>
        <taxon>Serendipita</taxon>
    </lineage>
</organism>
<dbReference type="EMBL" id="KN824283">
    <property type="protein sequence ID" value="KIM30887.1"/>
    <property type="molecule type" value="Genomic_DNA"/>
</dbReference>
<name>A0A0C2XPI5_SERVB</name>
<proteinExistence type="predicted"/>
<keyword evidence="3" id="KW-1185">Reference proteome</keyword>
<dbReference type="Proteomes" id="UP000054097">
    <property type="component" value="Unassembled WGS sequence"/>
</dbReference>
<reference evidence="3" key="2">
    <citation type="submission" date="2015-01" db="EMBL/GenBank/DDBJ databases">
        <title>Evolutionary Origins and Diversification of the Mycorrhizal Mutualists.</title>
        <authorList>
            <consortium name="DOE Joint Genome Institute"/>
            <consortium name="Mycorrhizal Genomics Consortium"/>
            <person name="Kohler A."/>
            <person name="Kuo A."/>
            <person name="Nagy L.G."/>
            <person name="Floudas D."/>
            <person name="Copeland A."/>
            <person name="Barry K.W."/>
            <person name="Cichocki N."/>
            <person name="Veneault-Fourrey C."/>
            <person name="LaButti K."/>
            <person name="Lindquist E.A."/>
            <person name="Lipzen A."/>
            <person name="Lundell T."/>
            <person name="Morin E."/>
            <person name="Murat C."/>
            <person name="Riley R."/>
            <person name="Ohm R."/>
            <person name="Sun H."/>
            <person name="Tunlid A."/>
            <person name="Henrissat B."/>
            <person name="Grigoriev I.V."/>
            <person name="Hibbett D.S."/>
            <person name="Martin F."/>
        </authorList>
    </citation>
    <scope>NUCLEOTIDE SEQUENCE [LARGE SCALE GENOMIC DNA]</scope>
    <source>
        <strain evidence="3">MAFF 305830</strain>
    </source>
</reference>
<sequence length="330" mass="37006">MPSISPTGASPTVHAAHPDHSYSPQSVVPNVTEGRHVEGRGRTNPGPQDGPLIYGEQDPHTFNSQPRFSYPEPVANSQRPSPTPVTGGCQPPTDNAYRNESVSPGPPSGNEYHNSIEIDEPPPADPRATPDTPTTNDFYAPPYESNLLDNRKIQEYVRSQRDTPSDLSREVTKGSPQAKACDKLILTHPEIQGYVNFVKKKALKQLIQWVVESDWYQKDGRECLPDPSSGFFKIILKRPSRSSPHSPFSAFISPRAPYCCLLCGDPKHRTLERAFGHARAHFNFKPVGGFTDQNSRNDQERRAKKQKECEICHKKVLRQNFSRHKKVHEN</sequence>
<evidence type="ECO:0000256" key="1">
    <source>
        <dbReference type="SAM" id="MobiDB-lite"/>
    </source>
</evidence>
<reference evidence="2 3" key="1">
    <citation type="submission" date="2014-04" db="EMBL/GenBank/DDBJ databases">
        <authorList>
            <consortium name="DOE Joint Genome Institute"/>
            <person name="Kuo A."/>
            <person name="Zuccaro A."/>
            <person name="Kohler A."/>
            <person name="Nagy L.G."/>
            <person name="Floudas D."/>
            <person name="Copeland A."/>
            <person name="Barry K.W."/>
            <person name="Cichocki N."/>
            <person name="Veneault-Fourrey C."/>
            <person name="LaButti K."/>
            <person name="Lindquist E.A."/>
            <person name="Lipzen A."/>
            <person name="Lundell T."/>
            <person name="Morin E."/>
            <person name="Murat C."/>
            <person name="Sun H."/>
            <person name="Tunlid A."/>
            <person name="Henrissat B."/>
            <person name="Grigoriev I.V."/>
            <person name="Hibbett D.S."/>
            <person name="Martin F."/>
            <person name="Nordberg H.P."/>
            <person name="Cantor M.N."/>
            <person name="Hua S.X."/>
        </authorList>
    </citation>
    <scope>NUCLEOTIDE SEQUENCE [LARGE SCALE GENOMIC DNA]</scope>
    <source>
        <strain evidence="2 3">MAFF 305830</strain>
    </source>
</reference>
<evidence type="ECO:0000313" key="3">
    <source>
        <dbReference type="Proteomes" id="UP000054097"/>
    </source>
</evidence>
<protein>
    <submittedName>
        <fullName evidence="2">Uncharacterized protein</fullName>
    </submittedName>
</protein>
<evidence type="ECO:0000313" key="2">
    <source>
        <dbReference type="EMBL" id="KIM30887.1"/>
    </source>
</evidence>